<evidence type="ECO:0000256" key="2">
    <source>
        <dbReference type="ARBA" id="ARBA00022692"/>
    </source>
</evidence>
<keyword evidence="4 6" id="KW-0472">Membrane</keyword>
<name>A0A9W9FX45_9EURO</name>
<comment type="subcellular location">
    <subcellularLocation>
        <location evidence="1">Membrane</location>
    </subcellularLocation>
</comment>
<dbReference type="PROSITE" id="PS51469">
    <property type="entry name" value="SUN"/>
    <property type="match status" value="1"/>
</dbReference>
<feature type="region of interest" description="Disordered" evidence="5">
    <location>
        <begin position="219"/>
        <end position="274"/>
    </location>
</feature>
<dbReference type="InterPro" id="IPR012919">
    <property type="entry name" value="SUN_dom"/>
</dbReference>
<dbReference type="EMBL" id="JAPQKH010000003">
    <property type="protein sequence ID" value="KAJ5107167.1"/>
    <property type="molecule type" value="Genomic_DNA"/>
</dbReference>
<feature type="domain" description="SUN" evidence="7">
    <location>
        <begin position="476"/>
        <end position="721"/>
    </location>
</feature>
<keyword evidence="2 6" id="KW-0812">Transmembrane</keyword>
<keyword evidence="3 6" id="KW-1133">Transmembrane helix</keyword>
<evidence type="ECO:0000256" key="1">
    <source>
        <dbReference type="ARBA" id="ARBA00004370"/>
    </source>
</evidence>
<evidence type="ECO:0000256" key="6">
    <source>
        <dbReference type="SAM" id="Phobius"/>
    </source>
</evidence>
<accession>A0A9W9FX45</accession>
<sequence length="721" mass="80780">MDSRKGNRGYVAAEDDSRRAWNANNPVLPSIPIKASFAYGSQAGPAARRRQTILARPGTTDLREIERSVNEAIQNSELAALDPKTVKDYQKGAPKKRPRNENARRRSKREPTPDETQLHQALREVTASPRKESPSQKSDSTPSPPVPRTVSTDSSPAAEPPLQRRLSVMSDSPNLTLYPSPLKRGGHDTHDLTTPDRFSRQSSVDNASVISFNLERDINEDDLKRTRPSTQGSNITAPPRRPSGLANIVPDTIEEEDEDEEEERDKENDYYEDEADERALSDHFNQFESGLEAEPVGQPISNPAIESWTASVKTVIPTMFRSGHSPEPDYIETPPSLKENLAQEWPSLRPESRPRPRSRASSISKSNRANWFRAGIVLSLSIVVALAFQMGLFENIHIPHFPPPVEYSPNTTEPATVRQLKNQVSKMNEEMSSLSRDLISVRSKHARDSVPTYITDQPFGYEKPLQKINFLSPALGAIVDPHQTSPSVGLTWPIQYRLLLKMVGLGHVIPKPAPPTMALVSWQESGDCWCTSQKKGKTSQISILLGRDIVPQEVVVEHLPADATLNPERAPKEIEMWARYRVIPLPTDDSSRSWISRLTGWGDAKPVRPIEPVSSRKEGLGGYIIPGEKSLHDVLMSTLRATNFYDPDTAFSDDPLLGPNFYRVGKMTYDIHKKNYIQRFDVNTVVDIPTIRVDKVAFRIKSNWGSENTTCIYRLKVHGHM</sequence>
<feature type="compositionally biased region" description="Basic and acidic residues" evidence="5">
    <location>
        <begin position="99"/>
        <end position="112"/>
    </location>
</feature>
<keyword evidence="9" id="KW-1185">Reference proteome</keyword>
<feature type="compositionally biased region" description="Basic and acidic residues" evidence="5">
    <location>
        <begin position="185"/>
        <end position="199"/>
    </location>
</feature>
<dbReference type="PANTHER" id="PTHR12911">
    <property type="entry name" value="SAD1/UNC-84-LIKE PROTEIN-RELATED"/>
    <property type="match status" value="1"/>
</dbReference>
<dbReference type="Proteomes" id="UP001149165">
    <property type="component" value="Unassembled WGS sequence"/>
</dbReference>
<organism evidence="8 9">
    <name type="scientific">Penicillium angulare</name>
    <dbReference type="NCBI Taxonomy" id="116970"/>
    <lineage>
        <taxon>Eukaryota</taxon>
        <taxon>Fungi</taxon>
        <taxon>Dikarya</taxon>
        <taxon>Ascomycota</taxon>
        <taxon>Pezizomycotina</taxon>
        <taxon>Eurotiomycetes</taxon>
        <taxon>Eurotiomycetidae</taxon>
        <taxon>Eurotiales</taxon>
        <taxon>Aspergillaceae</taxon>
        <taxon>Penicillium</taxon>
    </lineage>
</organism>
<evidence type="ECO:0000256" key="3">
    <source>
        <dbReference type="ARBA" id="ARBA00022989"/>
    </source>
</evidence>
<feature type="transmembrane region" description="Helical" evidence="6">
    <location>
        <begin position="371"/>
        <end position="393"/>
    </location>
</feature>
<feature type="compositionally biased region" description="Acidic residues" evidence="5">
    <location>
        <begin position="252"/>
        <end position="274"/>
    </location>
</feature>
<gene>
    <name evidence="8" type="ORF">N7456_003842</name>
</gene>
<evidence type="ECO:0000313" key="9">
    <source>
        <dbReference type="Proteomes" id="UP001149165"/>
    </source>
</evidence>
<feature type="region of interest" description="Disordered" evidence="5">
    <location>
        <begin position="342"/>
        <end position="364"/>
    </location>
</feature>
<dbReference type="GO" id="GO:0034993">
    <property type="term" value="C:meiotic nuclear membrane microtubule tethering complex"/>
    <property type="evidence" value="ECO:0007669"/>
    <property type="project" value="TreeGrafter"/>
</dbReference>
<reference evidence="8" key="2">
    <citation type="journal article" date="2023" name="IMA Fungus">
        <title>Comparative genomic study of the Penicillium genus elucidates a diverse pangenome and 15 lateral gene transfer events.</title>
        <authorList>
            <person name="Petersen C."/>
            <person name="Sorensen T."/>
            <person name="Nielsen M.R."/>
            <person name="Sondergaard T.E."/>
            <person name="Sorensen J.L."/>
            <person name="Fitzpatrick D.A."/>
            <person name="Frisvad J.C."/>
            <person name="Nielsen K.L."/>
        </authorList>
    </citation>
    <scope>NUCLEOTIDE SEQUENCE</scope>
    <source>
        <strain evidence="8">IBT 30069</strain>
    </source>
</reference>
<protein>
    <recommendedName>
        <fullName evidence="7">SUN domain-containing protein</fullName>
    </recommendedName>
</protein>
<reference evidence="8" key="1">
    <citation type="submission" date="2022-11" db="EMBL/GenBank/DDBJ databases">
        <authorList>
            <person name="Petersen C."/>
        </authorList>
    </citation>
    <scope>NUCLEOTIDE SEQUENCE</scope>
    <source>
        <strain evidence="8">IBT 30069</strain>
    </source>
</reference>
<dbReference type="PANTHER" id="PTHR12911:SF8">
    <property type="entry name" value="KLAROID PROTEIN-RELATED"/>
    <property type="match status" value="1"/>
</dbReference>
<dbReference type="OrthoDB" id="342281at2759"/>
<evidence type="ECO:0000256" key="4">
    <source>
        <dbReference type="ARBA" id="ARBA00023136"/>
    </source>
</evidence>
<feature type="region of interest" description="Disordered" evidence="5">
    <location>
        <begin position="76"/>
        <end position="204"/>
    </location>
</feature>
<evidence type="ECO:0000256" key="5">
    <source>
        <dbReference type="SAM" id="MobiDB-lite"/>
    </source>
</evidence>
<dbReference type="Pfam" id="PF07738">
    <property type="entry name" value="Sad1_UNC"/>
    <property type="match status" value="1"/>
</dbReference>
<evidence type="ECO:0000313" key="8">
    <source>
        <dbReference type="EMBL" id="KAJ5107167.1"/>
    </source>
</evidence>
<comment type="caution">
    <text evidence="8">The sequence shown here is derived from an EMBL/GenBank/DDBJ whole genome shotgun (WGS) entry which is preliminary data.</text>
</comment>
<dbReference type="AlphaFoldDB" id="A0A9W9FX45"/>
<proteinExistence type="predicted"/>
<evidence type="ECO:0000259" key="7">
    <source>
        <dbReference type="PROSITE" id="PS51469"/>
    </source>
</evidence>
<dbReference type="GO" id="GO:0043495">
    <property type="term" value="F:protein-membrane adaptor activity"/>
    <property type="evidence" value="ECO:0007669"/>
    <property type="project" value="TreeGrafter"/>
</dbReference>
<dbReference type="Gene3D" id="2.60.120.260">
    <property type="entry name" value="Galactose-binding domain-like"/>
    <property type="match status" value="1"/>
</dbReference>
<dbReference type="InterPro" id="IPR045119">
    <property type="entry name" value="SUN1-5"/>
</dbReference>